<dbReference type="Proteomes" id="UP001497744">
    <property type="component" value="Unassembled WGS sequence"/>
</dbReference>
<name>A0AAV4LYK9_BABCB</name>
<dbReference type="RefSeq" id="XP_067717147.1">
    <property type="nucleotide sequence ID" value="XM_067861046.1"/>
</dbReference>
<keyword evidence="2" id="KW-1185">Reference proteome</keyword>
<dbReference type="EMBL" id="BPLF01000004">
    <property type="protein sequence ID" value="GIX65078.1"/>
    <property type="molecule type" value="Genomic_DNA"/>
</dbReference>
<sequence>MRHNVGRGDASAGNETVGITTRVIPNELLKSLGQTGNKSTTIQSLLNLLKLRAKPGISTINSIKELFNLAGEGSDGCITTSTPNTTTAILPRHPKDPVDGLLQVGRAVKVSAKAAEVEAVGATGKGRYARVTGEGGGGGAGGLYSVEEISDVVVTNYGPTTRGLIKVVVSVPKGLRIFCDVFDLLKPLRSPPALAFTLPVEVGEADIHDRHDT</sequence>
<gene>
    <name evidence="1" type="ORF">BcabD6B2_45130</name>
</gene>
<dbReference type="AlphaFoldDB" id="A0AAV4LYK9"/>
<comment type="caution">
    <text evidence="1">The sequence shown here is derived from an EMBL/GenBank/DDBJ whole genome shotgun (WGS) entry which is preliminary data.</text>
</comment>
<reference evidence="1 2" key="1">
    <citation type="submission" date="2021-06" db="EMBL/GenBank/DDBJ databases">
        <title>Genome sequence of Babesia caballi.</title>
        <authorList>
            <person name="Yamagishi J."/>
            <person name="Kidaka T."/>
            <person name="Ochi A."/>
        </authorList>
    </citation>
    <scope>NUCLEOTIDE SEQUENCE [LARGE SCALE GENOMIC DNA]</scope>
    <source>
        <strain evidence="1">USDA-D6B2</strain>
    </source>
</reference>
<organism evidence="1 2">
    <name type="scientific">Babesia caballi</name>
    <dbReference type="NCBI Taxonomy" id="5871"/>
    <lineage>
        <taxon>Eukaryota</taxon>
        <taxon>Sar</taxon>
        <taxon>Alveolata</taxon>
        <taxon>Apicomplexa</taxon>
        <taxon>Aconoidasida</taxon>
        <taxon>Piroplasmida</taxon>
        <taxon>Babesiidae</taxon>
        <taxon>Babesia</taxon>
    </lineage>
</organism>
<proteinExistence type="predicted"/>
<evidence type="ECO:0000313" key="2">
    <source>
        <dbReference type="Proteomes" id="UP001497744"/>
    </source>
</evidence>
<dbReference type="GeneID" id="94196559"/>
<evidence type="ECO:0000313" key="1">
    <source>
        <dbReference type="EMBL" id="GIX65078.1"/>
    </source>
</evidence>
<accession>A0AAV4LYK9</accession>
<protein>
    <submittedName>
        <fullName evidence="1">FecR family protein</fullName>
    </submittedName>
</protein>